<dbReference type="InterPro" id="IPR000836">
    <property type="entry name" value="PRTase_dom"/>
</dbReference>
<dbReference type="SUPFAM" id="SSF53271">
    <property type="entry name" value="PRTase-like"/>
    <property type="match status" value="1"/>
</dbReference>
<evidence type="ECO:0000256" key="2">
    <source>
        <dbReference type="ARBA" id="ARBA00022679"/>
    </source>
</evidence>
<dbReference type="Pfam" id="PF00156">
    <property type="entry name" value="Pribosyltran"/>
    <property type="match status" value="1"/>
</dbReference>
<dbReference type="Gene3D" id="3.40.50.2020">
    <property type="match status" value="1"/>
</dbReference>
<sequence>MPPQDYFITWEQYHHQIEQLAQTIHDSQWQFDQILAIARGGLRVGDILSRIFQKPLAILSAQSYVEKQQNTLRIATQITMTQTHLSPRLLVVDDMVDSGQTLAQIVRHLWQNNTQIQELKTAVIWVKKHTQFQPDYFVEHLLRNPWIHQPFERYDHWEF</sequence>
<name>A0A1J0AH67_9CYAN</name>
<dbReference type="RefSeq" id="WP_071455592.1">
    <property type="nucleotide sequence ID" value="NZ_CP017675.1"/>
</dbReference>
<gene>
    <name evidence="4" type="ORF">GlitD10_2933</name>
</gene>
<evidence type="ECO:0000259" key="3">
    <source>
        <dbReference type="Pfam" id="PF00156"/>
    </source>
</evidence>
<organism evidence="4 5">
    <name type="scientific">Gloeomargarita lithophora Alchichica-D10</name>
    <dbReference type="NCBI Taxonomy" id="1188229"/>
    <lineage>
        <taxon>Bacteria</taxon>
        <taxon>Bacillati</taxon>
        <taxon>Cyanobacteriota</taxon>
        <taxon>Cyanophyceae</taxon>
        <taxon>Gloeomargaritales</taxon>
        <taxon>Gloeomargaritaceae</taxon>
        <taxon>Gloeomargarita</taxon>
    </lineage>
</organism>
<dbReference type="OrthoDB" id="307631at2"/>
<evidence type="ECO:0000313" key="5">
    <source>
        <dbReference type="Proteomes" id="UP000180235"/>
    </source>
</evidence>
<accession>A0A1J0AH67</accession>
<proteinExistence type="predicted"/>
<dbReference type="Proteomes" id="UP000180235">
    <property type="component" value="Chromosome"/>
</dbReference>
<keyword evidence="1 4" id="KW-0328">Glycosyltransferase</keyword>
<reference evidence="4 5" key="1">
    <citation type="submission" date="2016-10" db="EMBL/GenBank/DDBJ databases">
        <title>Description of Gloeomargarita lithophora gen. nov., sp. nov., a thylakoid-bearing basal-branching cyanobacterium with intracellular carbonates, and proposal for Gloeomargaritales ord. nov.</title>
        <authorList>
            <person name="Moreira D."/>
            <person name="Tavera R."/>
            <person name="Benzerara K."/>
            <person name="Skouri-Panet F."/>
            <person name="Couradeau E."/>
            <person name="Gerard E."/>
            <person name="Loussert C."/>
            <person name="Novelo E."/>
            <person name="Zivanovic Y."/>
            <person name="Lopez-Garcia P."/>
        </authorList>
    </citation>
    <scope>NUCLEOTIDE SEQUENCE [LARGE SCALE GENOMIC DNA]</scope>
    <source>
        <strain evidence="4 5">D10</strain>
    </source>
</reference>
<dbReference type="EMBL" id="CP017675">
    <property type="protein sequence ID" value="APB35278.1"/>
    <property type="molecule type" value="Genomic_DNA"/>
</dbReference>
<evidence type="ECO:0000313" key="4">
    <source>
        <dbReference type="EMBL" id="APB35278.1"/>
    </source>
</evidence>
<keyword evidence="2 4" id="KW-0808">Transferase</keyword>
<dbReference type="AlphaFoldDB" id="A0A1J0AH67"/>
<evidence type="ECO:0000256" key="1">
    <source>
        <dbReference type="ARBA" id="ARBA00022676"/>
    </source>
</evidence>
<dbReference type="PANTHER" id="PTHR43363:SF1">
    <property type="entry name" value="HYPOXANTHINE-GUANINE PHOSPHORIBOSYLTRANSFERASE"/>
    <property type="match status" value="1"/>
</dbReference>
<dbReference type="KEGG" id="glt:GlitD10_2933"/>
<dbReference type="CDD" id="cd06223">
    <property type="entry name" value="PRTases_typeI"/>
    <property type="match status" value="1"/>
</dbReference>
<dbReference type="InterPro" id="IPR029057">
    <property type="entry name" value="PRTase-like"/>
</dbReference>
<dbReference type="GO" id="GO:0016757">
    <property type="term" value="F:glycosyltransferase activity"/>
    <property type="evidence" value="ECO:0007669"/>
    <property type="project" value="UniProtKB-KW"/>
</dbReference>
<feature type="domain" description="Phosphoribosyltransferase" evidence="3">
    <location>
        <begin position="10"/>
        <end position="154"/>
    </location>
</feature>
<keyword evidence="5" id="KW-1185">Reference proteome</keyword>
<dbReference type="STRING" id="1188229.GlitD10_2933"/>
<protein>
    <submittedName>
        <fullName evidence="4">Putative nucleotide phosphoribosyltransferase</fullName>
    </submittedName>
</protein>
<dbReference type="PANTHER" id="PTHR43363">
    <property type="entry name" value="HYPOXANTHINE PHOSPHORIBOSYLTRANSFERASE"/>
    <property type="match status" value="1"/>
</dbReference>